<keyword evidence="4" id="KW-1185">Reference proteome</keyword>
<keyword evidence="2" id="KW-0732">Signal</keyword>
<name>A0ABQ5V5Q9_9PROT</name>
<accession>A0ABQ5V5Q9</accession>
<protein>
    <recommendedName>
        <fullName evidence="5">DUF4124 domain-containing protein</fullName>
    </recommendedName>
</protein>
<reference evidence="3" key="2">
    <citation type="submission" date="2023-01" db="EMBL/GenBank/DDBJ databases">
        <title>Draft genome sequence of Algimonas porphyrae strain NBRC 108216.</title>
        <authorList>
            <person name="Sun Q."/>
            <person name="Mori K."/>
        </authorList>
    </citation>
    <scope>NUCLEOTIDE SEQUENCE</scope>
    <source>
        <strain evidence="3">NBRC 108216</strain>
    </source>
</reference>
<dbReference type="RefSeq" id="WP_284373338.1">
    <property type="nucleotide sequence ID" value="NZ_BSNJ01000005.1"/>
</dbReference>
<dbReference type="Proteomes" id="UP001161390">
    <property type="component" value="Unassembled WGS sequence"/>
</dbReference>
<sequence>MKIALIAAASTFLVALPVASYAQCGPSTASSSSVSCENGVRVVRHTYAPLPSVSPATAAQTRVQRERIALERARLRQQAAQAERQARQEDERIRNQGYLYRDANSPLRQRTRPLGYGTRGISNQRVAIITPR</sequence>
<comment type="caution">
    <text evidence="3">The sequence shown here is derived from an EMBL/GenBank/DDBJ whole genome shotgun (WGS) entry which is preliminary data.</text>
</comment>
<evidence type="ECO:0000313" key="3">
    <source>
        <dbReference type="EMBL" id="GLQ21607.1"/>
    </source>
</evidence>
<reference evidence="3" key="1">
    <citation type="journal article" date="2014" name="Int. J. Syst. Evol. Microbiol.">
        <title>Complete genome of a new Firmicutes species belonging to the dominant human colonic microbiota ('Ruminococcus bicirculans') reveals two chromosomes and a selective capacity to utilize plant glucans.</title>
        <authorList>
            <consortium name="NISC Comparative Sequencing Program"/>
            <person name="Wegmann U."/>
            <person name="Louis P."/>
            <person name="Goesmann A."/>
            <person name="Henrissat B."/>
            <person name="Duncan S.H."/>
            <person name="Flint H.J."/>
        </authorList>
    </citation>
    <scope>NUCLEOTIDE SEQUENCE</scope>
    <source>
        <strain evidence="3">NBRC 108216</strain>
    </source>
</reference>
<evidence type="ECO:0000313" key="4">
    <source>
        <dbReference type="Proteomes" id="UP001161390"/>
    </source>
</evidence>
<evidence type="ECO:0008006" key="5">
    <source>
        <dbReference type="Google" id="ProtNLM"/>
    </source>
</evidence>
<gene>
    <name evidence="3" type="ORF">GCM10007854_25620</name>
</gene>
<feature type="compositionally biased region" description="Basic and acidic residues" evidence="1">
    <location>
        <begin position="84"/>
        <end position="94"/>
    </location>
</feature>
<organism evidence="3 4">
    <name type="scientific">Algimonas porphyrae</name>
    <dbReference type="NCBI Taxonomy" id="1128113"/>
    <lineage>
        <taxon>Bacteria</taxon>
        <taxon>Pseudomonadati</taxon>
        <taxon>Pseudomonadota</taxon>
        <taxon>Alphaproteobacteria</taxon>
        <taxon>Maricaulales</taxon>
        <taxon>Robiginitomaculaceae</taxon>
        <taxon>Algimonas</taxon>
    </lineage>
</organism>
<dbReference type="EMBL" id="BSNJ01000005">
    <property type="protein sequence ID" value="GLQ21607.1"/>
    <property type="molecule type" value="Genomic_DNA"/>
</dbReference>
<proteinExistence type="predicted"/>
<evidence type="ECO:0000256" key="1">
    <source>
        <dbReference type="SAM" id="MobiDB-lite"/>
    </source>
</evidence>
<feature type="region of interest" description="Disordered" evidence="1">
    <location>
        <begin position="78"/>
        <end position="102"/>
    </location>
</feature>
<evidence type="ECO:0000256" key="2">
    <source>
        <dbReference type="SAM" id="SignalP"/>
    </source>
</evidence>
<feature type="signal peptide" evidence="2">
    <location>
        <begin position="1"/>
        <end position="22"/>
    </location>
</feature>
<feature type="chain" id="PRO_5047126505" description="DUF4124 domain-containing protein" evidence="2">
    <location>
        <begin position="23"/>
        <end position="132"/>
    </location>
</feature>